<dbReference type="PANTHER" id="PTHR38786">
    <property type="entry name" value="FLAGELLAR FLIJ PROTEIN"/>
    <property type="match status" value="1"/>
</dbReference>
<dbReference type="GO" id="GO:0044781">
    <property type="term" value="P:bacterial-type flagellum organization"/>
    <property type="evidence" value="ECO:0007669"/>
    <property type="project" value="UniProtKB-KW"/>
</dbReference>
<evidence type="ECO:0000256" key="4">
    <source>
        <dbReference type="ARBA" id="ARBA00022448"/>
    </source>
</evidence>
<dbReference type="GO" id="GO:0015031">
    <property type="term" value="P:protein transport"/>
    <property type="evidence" value="ECO:0007669"/>
    <property type="project" value="UniProtKB-UniRule"/>
</dbReference>
<evidence type="ECO:0000313" key="13">
    <source>
        <dbReference type="Proteomes" id="UP000242642"/>
    </source>
</evidence>
<dbReference type="GO" id="GO:0003774">
    <property type="term" value="F:cytoskeletal motor activity"/>
    <property type="evidence" value="ECO:0007669"/>
    <property type="project" value="UniProtKB-UniRule"/>
</dbReference>
<dbReference type="Pfam" id="PF02050">
    <property type="entry name" value="FliJ"/>
    <property type="match status" value="1"/>
</dbReference>
<dbReference type="EMBL" id="FOHV01000004">
    <property type="protein sequence ID" value="SES84996.1"/>
    <property type="molecule type" value="Genomic_DNA"/>
</dbReference>
<keyword evidence="6 11" id="KW-0145">Chemotaxis</keyword>
<dbReference type="InterPro" id="IPR018006">
    <property type="entry name" value="Flag_FliJ_proteobac"/>
</dbReference>
<dbReference type="NCBIfam" id="TIGR02473">
    <property type="entry name" value="flagell_FliJ"/>
    <property type="match status" value="1"/>
</dbReference>
<keyword evidence="12" id="KW-0282">Flagellum</keyword>
<evidence type="ECO:0000256" key="5">
    <source>
        <dbReference type="ARBA" id="ARBA00022475"/>
    </source>
</evidence>
<dbReference type="GO" id="GO:0009288">
    <property type="term" value="C:bacterial-type flagellum"/>
    <property type="evidence" value="ECO:0007669"/>
    <property type="project" value="UniProtKB-UniRule"/>
</dbReference>
<dbReference type="GO" id="GO:0071973">
    <property type="term" value="P:bacterial-type flagellum-dependent cell motility"/>
    <property type="evidence" value="ECO:0007669"/>
    <property type="project" value="InterPro"/>
</dbReference>
<keyword evidence="12" id="KW-0969">Cilium</keyword>
<dbReference type="InterPro" id="IPR012823">
    <property type="entry name" value="Flagell_FliJ"/>
</dbReference>
<gene>
    <name evidence="12" type="ORF">SAMN02583745_00689</name>
</gene>
<dbReference type="GO" id="GO:0006935">
    <property type="term" value="P:chemotaxis"/>
    <property type="evidence" value="ECO:0007669"/>
    <property type="project" value="UniProtKB-UniRule"/>
</dbReference>
<evidence type="ECO:0000256" key="3">
    <source>
        <dbReference type="ARBA" id="ARBA00020392"/>
    </source>
</evidence>
<comment type="function">
    <text evidence="11">Flagellar protein that affects chemotactic events.</text>
</comment>
<dbReference type="PIRSF" id="PIRSF019404">
    <property type="entry name" value="FliJ"/>
    <property type="match status" value="1"/>
</dbReference>
<evidence type="ECO:0000256" key="8">
    <source>
        <dbReference type="ARBA" id="ARBA00022927"/>
    </source>
</evidence>
<keyword evidence="13" id="KW-1185">Reference proteome</keyword>
<evidence type="ECO:0000313" key="12">
    <source>
        <dbReference type="EMBL" id="SES84996.1"/>
    </source>
</evidence>
<dbReference type="GO" id="GO:0005886">
    <property type="term" value="C:plasma membrane"/>
    <property type="evidence" value="ECO:0007669"/>
    <property type="project" value="UniProtKB-SubCell"/>
</dbReference>
<name>A0A1H9ZVV8_9GAMM</name>
<dbReference type="AlphaFoldDB" id="A0A1H9ZVV8"/>
<dbReference type="OrthoDB" id="6465096at2"/>
<evidence type="ECO:0000256" key="1">
    <source>
        <dbReference type="ARBA" id="ARBA00004413"/>
    </source>
</evidence>
<dbReference type="InterPro" id="IPR053716">
    <property type="entry name" value="Flag_assembly_chemotaxis_eff"/>
</dbReference>
<sequence>MSKASQLALLKGLADKELDKAIKALGFARKNYIAGEQKLLELIEYKHDYGIQLHQKLKQGITTTTWDNYERFIASMEKAILQQRRHLAELDAHVQAAIKNWQDKTQKLNAYDVLVKRNLQILEKQELKKEQKIMDEYGARTNRREF</sequence>
<dbReference type="RefSeq" id="WP_093317839.1">
    <property type="nucleotide sequence ID" value="NZ_FOHV01000004.1"/>
</dbReference>
<keyword evidence="9 11" id="KW-0472">Membrane</keyword>
<dbReference type="STRING" id="1123402.SAMN02583745_00689"/>
<keyword evidence="12" id="KW-0966">Cell projection</keyword>
<dbReference type="PRINTS" id="PR01004">
    <property type="entry name" value="FLGFLIJ"/>
</dbReference>
<evidence type="ECO:0000256" key="7">
    <source>
        <dbReference type="ARBA" id="ARBA00022795"/>
    </source>
</evidence>
<evidence type="ECO:0000256" key="11">
    <source>
        <dbReference type="PIRNR" id="PIRNR019404"/>
    </source>
</evidence>
<keyword evidence="10 11" id="KW-1006">Bacterial flagellum protein export</keyword>
<accession>A0A1H9ZVV8</accession>
<reference evidence="13" key="1">
    <citation type="submission" date="2016-10" db="EMBL/GenBank/DDBJ databases">
        <authorList>
            <person name="Varghese N."/>
            <person name="Submissions S."/>
        </authorList>
    </citation>
    <scope>NUCLEOTIDE SEQUENCE [LARGE SCALE GENOMIC DNA]</scope>
    <source>
        <strain evidence="13">DSM 18579</strain>
    </source>
</reference>
<comment type="subcellular location">
    <subcellularLocation>
        <location evidence="1">Cell membrane</location>
        <topology evidence="1">Peripheral membrane protein</topology>
        <orientation evidence="1">Cytoplasmic side</orientation>
    </subcellularLocation>
</comment>
<evidence type="ECO:0000256" key="6">
    <source>
        <dbReference type="ARBA" id="ARBA00022500"/>
    </source>
</evidence>
<evidence type="ECO:0000256" key="10">
    <source>
        <dbReference type="ARBA" id="ARBA00023225"/>
    </source>
</evidence>
<organism evidence="12 13">
    <name type="scientific">Thorsellia anophelis DSM 18579</name>
    <dbReference type="NCBI Taxonomy" id="1123402"/>
    <lineage>
        <taxon>Bacteria</taxon>
        <taxon>Pseudomonadati</taxon>
        <taxon>Pseudomonadota</taxon>
        <taxon>Gammaproteobacteria</taxon>
        <taxon>Enterobacterales</taxon>
        <taxon>Thorselliaceae</taxon>
        <taxon>Thorsellia</taxon>
    </lineage>
</organism>
<evidence type="ECO:0000256" key="2">
    <source>
        <dbReference type="ARBA" id="ARBA00010004"/>
    </source>
</evidence>
<evidence type="ECO:0000256" key="9">
    <source>
        <dbReference type="ARBA" id="ARBA00023136"/>
    </source>
</evidence>
<keyword evidence="8 11" id="KW-0653">Protein transport</keyword>
<comment type="similarity">
    <text evidence="2 11">Belongs to the FliJ family.</text>
</comment>
<dbReference type="PANTHER" id="PTHR38786:SF1">
    <property type="entry name" value="FLAGELLAR FLIJ PROTEIN"/>
    <property type="match status" value="1"/>
</dbReference>
<protein>
    <recommendedName>
        <fullName evidence="3 11">Flagellar FliJ protein</fullName>
    </recommendedName>
</protein>
<dbReference type="Gene3D" id="1.10.287.1700">
    <property type="match status" value="1"/>
</dbReference>
<dbReference type="InterPro" id="IPR052570">
    <property type="entry name" value="FliJ"/>
</dbReference>
<keyword evidence="4 11" id="KW-0813">Transport</keyword>
<keyword evidence="7 11" id="KW-1005">Bacterial flagellum biogenesis</keyword>
<keyword evidence="5 11" id="KW-1003">Cell membrane</keyword>
<proteinExistence type="inferred from homology"/>
<dbReference type="Proteomes" id="UP000242642">
    <property type="component" value="Unassembled WGS sequence"/>
</dbReference>